<name>A0A4Q8AHH4_9MICC</name>
<feature type="compositionally biased region" description="Low complexity" evidence="1">
    <location>
        <begin position="244"/>
        <end position="267"/>
    </location>
</feature>
<keyword evidence="4" id="KW-1185">Reference proteome</keyword>
<comment type="caution">
    <text evidence="3">The sequence shown here is derived from an EMBL/GenBank/DDBJ whole genome shotgun (WGS) entry which is preliminary data.</text>
</comment>
<accession>A0A4Q8AHH4</accession>
<proteinExistence type="predicted"/>
<gene>
    <name evidence="3" type="ORF">EV380_2758</name>
</gene>
<dbReference type="EMBL" id="SHLA01000001">
    <property type="protein sequence ID" value="RZU63149.1"/>
    <property type="molecule type" value="Genomic_DNA"/>
</dbReference>
<dbReference type="SUPFAM" id="SSF49785">
    <property type="entry name" value="Galactose-binding domain-like"/>
    <property type="match status" value="1"/>
</dbReference>
<evidence type="ECO:0000313" key="3">
    <source>
        <dbReference type="EMBL" id="RZU63149.1"/>
    </source>
</evidence>
<keyword evidence="2" id="KW-0472">Membrane</keyword>
<evidence type="ECO:0000313" key="4">
    <source>
        <dbReference type="Proteomes" id="UP000292685"/>
    </source>
</evidence>
<keyword evidence="2" id="KW-0812">Transmembrane</keyword>
<feature type="compositionally biased region" description="Polar residues" evidence="1">
    <location>
        <begin position="188"/>
        <end position="197"/>
    </location>
</feature>
<keyword evidence="2" id="KW-1133">Transmembrane helix</keyword>
<evidence type="ECO:0000256" key="2">
    <source>
        <dbReference type="SAM" id="Phobius"/>
    </source>
</evidence>
<dbReference type="OrthoDB" id="4961075at2"/>
<dbReference type="Proteomes" id="UP000292685">
    <property type="component" value="Unassembled WGS sequence"/>
</dbReference>
<feature type="region of interest" description="Disordered" evidence="1">
    <location>
        <begin position="168"/>
        <end position="317"/>
    </location>
</feature>
<dbReference type="AlphaFoldDB" id="A0A4Q8AHH4"/>
<feature type="compositionally biased region" description="Acidic residues" evidence="1">
    <location>
        <begin position="372"/>
        <end position="381"/>
    </location>
</feature>
<evidence type="ECO:0000256" key="1">
    <source>
        <dbReference type="SAM" id="MobiDB-lite"/>
    </source>
</evidence>
<feature type="transmembrane region" description="Helical" evidence="2">
    <location>
        <begin position="323"/>
        <end position="344"/>
    </location>
</feature>
<dbReference type="InterPro" id="IPR008979">
    <property type="entry name" value="Galactose-bd-like_sf"/>
</dbReference>
<reference evidence="3 4" key="1">
    <citation type="submission" date="2019-02" db="EMBL/GenBank/DDBJ databases">
        <title>Sequencing the genomes of 1000 actinobacteria strains.</title>
        <authorList>
            <person name="Klenk H.-P."/>
        </authorList>
    </citation>
    <scope>NUCLEOTIDE SEQUENCE [LARGE SCALE GENOMIC DNA]</scope>
    <source>
        <strain evidence="3 4">DSM 17364</strain>
    </source>
</reference>
<organism evidence="3 4">
    <name type="scientific">Zhihengliuella halotolerans</name>
    <dbReference type="NCBI Taxonomy" id="370736"/>
    <lineage>
        <taxon>Bacteria</taxon>
        <taxon>Bacillati</taxon>
        <taxon>Actinomycetota</taxon>
        <taxon>Actinomycetes</taxon>
        <taxon>Micrococcales</taxon>
        <taxon>Micrococcaceae</taxon>
        <taxon>Zhihengliuella</taxon>
    </lineage>
</organism>
<dbReference type="Gene3D" id="2.60.120.260">
    <property type="entry name" value="Galactose-binding domain-like"/>
    <property type="match status" value="1"/>
</dbReference>
<protein>
    <submittedName>
        <fullName evidence="3">Uncharacterized protein</fullName>
    </submittedName>
</protein>
<dbReference type="RefSeq" id="WP_130451602.1">
    <property type="nucleotide sequence ID" value="NZ_SHLA01000001.1"/>
</dbReference>
<feature type="compositionally biased region" description="Low complexity" evidence="1">
    <location>
        <begin position="214"/>
        <end position="233"/>
    </location>
</feature>
<feature type="region of interest" description="Disordered" evidence="1">
    <location>
        <begin position="352"/>
        <end position="391"/>
    </location>
</feature>
<sequence>MSQPIDVGTVLGGRYKVTSTVLSSTEGDMVLDGMDQVLNRAVSILIASADNTARMTASAREIATGERPSNVQVLDLGVSEHATYLITNTADSGELMELLEETTYVEPFYTDTLGSEIFGEARSRQPQRYEDDDEYYAELEENERRTPLANRFSGLRSRLSRGVAGVTGGGAAAGAAAGASAHQDDTDTAGSPSTEENSAVEPVAEESRFDSPSTEETPVVPPAAATAAAPKVEIYGDDDEDDAASAGAGAATASAAAGPAPTAATPRTDYDPDDVRPAATFPAAARGYEEETAVAGAAAGGAGSGYDDGEEEEEEGGNRWTRLIVGAVLGLVLIVAVVFAFNMLGGLGGDEAPRAGGDTSTSADGDPSTSDEPGESDEPSESETPAADPVVSGIQRVVPGNQELNAETDNTLVRAIDGNEATLYSTYTYSQPAFGGYASNMVLVLELEDAAKVSQVELSGLNGTGGSFEIAIGETNDLGAATSVTQGSFTGPTVSVPVTDEEAATGKYVFFNVTELPRLSNPLNESRPFGLQVAEFKVS</sequence>